<dbReference type="InterPro" id="IPR004387">
    <property type="entry name" value="Pept_M50_Zn"/>
</dbReference>
<evidence type="ECO:0000256" key="2">
    <source>
        <dbReference type="ARBA" id="ARBA00004141"/>
    </source>
</evidence>
<keyword evidence="7 11" id="KW-0862">Zinc</keyword>
<dbReference type="EC" id="3.4.24.-" evidence="11"/>
<dbReference type="SUPFAM" id="SSF50156">
    <property type="entry name" value="PDZ domain-like"/>
    <property type="match status" value="1"/>
</dbReference>
<evidence type="ECO:0000313" key="14">
    <source>
        <dbReference type="Proteomes" id="UP000823935"/>
    </source>
</evidence>
<evidence type="ECO:0000256" key="7">
    <source>
        <dbReference type="ARBA" id="ARBA00022833"/>
    </source>
</evidence>
<dbReference type="InterPro" id="IPR041489">
    <property type="entry name" value="PDZ_6"/>
</dbReference>
<evidence type="ECO:0000256" key="10">
    <source>
        <dbReference type="ARBA" id="ARBA00023136"/>
    </source>
</evidence>
<keyword evidence="5 11" id="KW-0812">Transmembrane</keyword>
<dbReference type="GO" id="GO:0046872">
    <property type="term" value="F:metal ion binding"/>
    <property type="evidence" value="ECO:0007669"/>
    <property type="project" value="UniProtKB-KW"/>
</dbReference>
<dbReference type="Proteomes" id="UP000823935">
    <property type="component" value="Unassembled WGS sequence"/>
</dbReference>
<evidence type="ECO:0000256" key="3">
    <source>
        <dbReference type="ARBA" id="ARBA00007931"/>
    </source>
</evidence>
<dbReference type="CDD" id="cd06163">
    <property type="entry name" value="S2P-M50_PDZ_RseP-like"/>
    <property type="match status" value="1"/>
</dbReference>
<reference evidence="13" key="1">
    <citation type="submission" date="2020-10" db="EMBL/GenBank/DDBJ databases">
        <authorList>
            <person name="Gilroy R."/>
        </authorList>
    </citation>
    <scope>NUCLEOTIDE SEQUENCE</scope>
    <source>
        <strain evidence="13">CHK190-19873</strain>
    </source>
</reference>
<dbReference type="Pfam" id="PF02163">
    <property type="entry name" value="Peptidase_M50"/>
    <property type="match status" value="1"/>
</dbReference>
<evidence type="ECO:0000256" key="1">
    <source>
        <dbReference type="ARBA" id="ARBA00001947"/>
    </source>
</evidence>
<comment type="subcellular location">
    <subcellularLocation>
        <location evidence="2">Membrane</location>
        <topology evidence="2">Multi-pass membrane protein</topology>
    </subcellularLocation>
</comment>
<accession>A0A9D1EVT7</accession>
<keyword evidence="6 11" id="KW-0378">Hydrolase</keyword>
<dbReference type="GO" id="GO:0016020">
    <property type="term" value="C:membrane"/>
    <property type="evidence" value="ECO:0007669"/>
    <property type="project" value="UniProtKB-SubCell"/>
</dbReference>
<dbReference type="InterPro" id="IPR036034">
    <property type="entry name" value="PDZ_sf"/>
</dbReference>
<feature type="domain" description="PDZ" evidence="12">
    <location>
        <begin position="105"/>
        <end position="148"/>
    </location>
</feature>
<dbReference type="PROSITE" id="PS50106">
    <property type="entry name" value="PDZ"/>
    <property type="match status" value="1"/>
</dbReference>
<evidence type="ECO:0000256" key="5">
    <source>
        <dbReference type="ARBA" id="ARBA00022692"/>
    </source>
</evidence>
<comment type="cofactor">
    <cofactor evidence="1 11">
        <name>Zn(2+)</name>
        <dbReference type="ChEBI" id="CHEBI:29105"/>
    </cofactor>
</comment>
<dbReference type="CDD" id="cd23081">
    <property type="entry name" value="cpPDZ_EcRseP-like"/>
    <property type="match status" value="1"/>
</dbReference>
<name>A0A9D1EVT7_9FIRM</name>
<evidence type="ECO:0000259" key="12">
    <source>
        <dbReference type="PROSITE" id="PS50106"/>
    </source>
</evidence>
<keyword evidence="10 11" id="KW-0472">Membrane</keyword>
<dbReference type="InterPro" id="IPR008915">
    <property type="entry name" value="Peptidase_M50"/>
</dbReference>
<reference evidence="13" key="2">
    <citation type="journal article" date="2021" name="PeerJ">
        <title>Extensive microbial diversity within the chicken gut microbiome revealed by metagenomics and culture.</title>
        <authorList>
            <person name="Gilroy R."/>
            <person name="Ravi A."/>
            <person name="Getino M."/>
            <person name="Pursley I."/>
            <person name="Horton D.L."/>
            <person name="Alikhan N.F."/>
            <person name="Baker D."/>
            <person name="Gharbi K."/>
            <person name="Hall N."/>
            <person name="Watson M."/>
            <person name="Adriaenssens E.M."/>
            <person name="Foster-Nyarko E."/>
            <person name="Jarju S."/>
            <person name="Secka A."/>
            <person name="Antonio M."/>
            <person name="Oren A."/>
            <person name="Chaudhuri R.R."/>
            <person name="La Ragione R."/>
            <person name="Hildebrand F."/>
            <person name="Pallen M.J."/>
        </authorList>
    </citation>
    <scope>NUCLEOTIDE SEQUENCE</scope>
    <source>
        <strain evidence="13">CHK190-19873</strain>
    </source>
</reference>
<evidence type="ECO:0000256" key="8">
    <source>
        <dbReference type="ARBA" id="ARBA00022989"/>
    </source>
</evidence>
<keyword evidence="11" id="KW-0479">Metal-binding</keyword>
<dbReference type="Gene3D" id="2.30.42.10">
    <property type="match status" value="1"/>
</dbReference>
<evidence type="ECO:0000313" key="13">
    <source>
        <dbReference type="EMBL" id="HIS32925.1"/>
    </source>
</evidence>
<comment type="similarity">
    <text evidence="3 11">Belongs to the peptidase M50B family.</text>
</comment>
<keyword evidence="8 11" id="KW-1133">Transmembrane helix</keyword>
<dbReference type="GO" id="GO:0006508">
    <property type="term" value="P:proteolysis"/>
    <property type="evidence" value="ECO:0007669"/>
    <property type="project" value="UniProtKB-KW"/>
</dbReference>
<dbReference type="GO" id="GO:0004222">
    <property type="term" value="F:metalloendopeptidase activity"/>
    <property type="evidence" value="ECO:0007669"/>
    <property type="project" value="InterPro"/>
</dbReference>
<feature type="transmembrane region" description="Helical" evidence="11">
    <location>
        <begin position="84"/>
        <end position="110"/>
    </location>
</feature>
<dbReference type="EMBL" id="DVIQ01000105">
    <property type="protein sequence ID" value="HIS32925.1"/>
    <property type="molecule type" value="Genomic_DNA"/>
</dbReference>
<evidence type="ECO:0000256" key="11">
    <source>
        <dbReference type="RuleBase" id="RU362031"/>
    </source>
</evidence>
<dbReference type="AlphaFoldDB" id="A0A9D1EVT7"/>
<protein>
    <recommendedName>
        <fullName evidence="11">Zinc metalloprotease</fullName>
        <ecNumber evidence="11">3.4.24.-</ecNumber>
    </recommendedName>
</protein>
<organism evidence="13 14">
    <name type="scientific">Candidatus Limivivens intestinipullorum</name>
    <dbReference type="NCBI Taxonomy" id="2840858"/>
    <lineage>
        <taxon>Bacteria</taxon>
        <taxon>Bacillati</taxon>
        <taxon>Bacillota</taxon>
        <taxon>Clostridia</taxon>
        <taxon>Lachnospirales</taxon>
        <taxon>Lachnospiraceae</taxon>
        <taxon>Lachnospiraceae incertae sedis</taxon>
        <taxon>Candidatus Limivivens</taxon>
    </lineage>
</organism>
<evidence type="ECO:0000256" key="9">
    <source>
        <dbReference type="ARBA" id="ARBA00023049"/>
    </source>
</evidence>
<feature type="transmembrane region" description="Helical" evidence="11">
    <location>
        <begin position="318"/>
        <end position="336"/>
    </location>
</feature>
<keyword evidence="9 11" id="KW-0482">Metalloprotease</keyword>
<dbReference type="NCBIfam" id="TIGR00054">
    <property type="entry name" value="RIP metalloprotease RseP"/>
    <property type="match status" value="1"/>
</dbReference>
<gene>
    <name evidence="13" type="primary">rseP</name>
    <name evidence="13" type="ORF">IAB44_15475</name>
</gene>
<dbReference type="PANTHER" id="PTHR42837:SF2">
    <property type="entry name" value="MEMBRANE METALLOPROTEASE ARASP2, CHLOROPLASTIC-RELATED"/>
    <property type="match status" value="1"/>
</dbReference>
<sequence length="343" mass="37915">MTIIIALLIFSLIIIIHELGHFLLAKFNKVTVVEFALGMGPRLVSFTRGETTYCIKLLPFGGSCMMLGEDMGTMEEGSFGSKSVWARISVIAAGPIFNFILAFLLSLFIVGSIGYDAPIIVSVQEGSPAAEAGIQAGDEILKINGMNIHVSREITNYVSFHQGESEVIVWEHEGERQQAEITPALQENGQYLFGISVNSNLRVKGSAWDTIRYSAYEVKYWIWTTIESLKMLVQGQVGLDDMSGPVGVVDAIGETYEASKEDGAFYVWLNMLNISILLTANLGVMNLLPLPALDGGRLIFLFIEAIRRKRMDPEKEGMVHFIGLMALMVLMVVVMFNDVKKLF</sequence>
<dbReference type="SMART" id="SM00228">
    <property type="entry name" value="PDZ"/>
    <property type="match status" value="1"/>
</dbReference>
<dbReference type="InterPro" id="IPR001478">
    <property type="entry name" value="PDZ"/>
</dbReference>
<evidence type="ECO:0000256" key="4">
    <source>
        <dbReference type="ARBA" id="ARBA00022670"/>
    </source>
</evidence>
<evidence type="ECO:0000256" key="6">
    <source>
        <dbReference type="ARBA" id="ARBA00022801"/>
    </source>
</evidence>
<keyword evidence="4" id="KW-0645">Protease</keyword>
<comment type="caution">
    <text evidence="13">The sequence shown here is derived from an EMBL/GenBank/DDBJ whole genome shotgun (WGS) entry which is preliminary data.</text>
</comment>
<feature type="transmembrane region" description="Helical" evidence="11">
    <location>
        <begin position="265"/>
        <end position="282"/>
    </location>
</feature>
<dbReference type="PANTHER" id="PTHR42837">
    <property type="entry name" value="REGULATOR OF SIGMA-E PROTEASE RSEP"/>
    <property type="match status" value="1"/>
</dbReference>
<proteinExistence type="inferred from homology"/>
<dbReference type="Pfam" id="PF17820">
    <property type="entry name" value="PDZ_6"/>
    <property type="match status" value="1"/>
</dbReference>